<evidence type="ECO:0000313" key="4">
    <source>
        <dbReference type="Proteomes" id="UP000183900"/>
    </source>
</evidence>
<sequence length="149" mass="15324">MHRAAWGLTRLSSLWTDLRHDARVLAVWIALLAVLFHALIPAGFMPGRSSSGDLTIVICAPSTAEGFQTMTMDASGEEKPAGPEDQRNGKGQAAPCSFSAVLALATPEASPALPLPVLSGGHLLSVFDNAGHTAGIYAGAGARAPPALI</sequence>
<gene>
    <name evidence="3" type="ORF">Ga0061067_10213</name>
</gene>
<evidence type="ECO:0008006" key="5">
    <source>
        <dbReference type="Google" id="ProtNLM"/>
    </source>
</evidence>
<name>A0A0K6HP83_9HYPH</name>
<keyword evidence="2" id="KW-0812">Transmembrane</keyword>
<feature type="compositionally biased region" description="Basic and acidic residues" evidence="1">
    <location>
        <begin position="76"/>
        <end position="88"/>
    </location>
</feature>
<organism evidence="3 4">
    <name type="scientific">Pannonibacter indicus</name>
    <dbReference type="NCBI Taxonomy" id="466044"/>
    <lineage>
        <taxon>Bacteria</taxon>
        <taxon>Pseudomonadati</taxon>
        <taxon>Pseudomonadota</taxon>
        <taxon>Alphaproteobacteria</taxon>
        <taxon>Hyphomicrobiales</taxon>
        <taxon>Stappiaceae</taxon>
        <taxon>Pannonibacter</taxon>
    </lineage>
</organism>
<feature type="region of interest" description="Disordered" evidence="1">
    <location>
        <begin position="73"/>
        <end position="93"/>
    </location>
</feature>
<evidence type="ECO:0000256" key="2">
    <source>
        <dbReference type="SAM" id="Phobius"/>
    </source>
</evidence>
<keyword evidence="4" id="KW-1185">Reference proteome</keyword>
<keyword evidence="2" id="KW-0472">Membrane</keyword>
<proteinExistence type="predicted"/>
<dbReference type="InterPro" id="IPR021333">
    <property type="entry name" value="DUF2946"/>
</dbReference>
<accession>A0A0K6HP83</accession>
<dbReference type="OrthoDB" id="9895193at2"/>
<feature type="transmembrane region" description="Helical" evidence="2">
    <location>
        <begin position="25"/>
        <end position="44"/>
    </location>
</feature>
<dbReference type="EMBL" id="CYHE01000002">
    <property type="protein sequence ID" value="CUA92593.1"/>
    <property type="molecule type" value="Genomic_DNA"/>
</dbReference>
<keyword evidence="2" id="KW-1133">Transmembrane helix</keyword>
<evidence type="ECO:0000313" key="3">
    <source>
        <dbReference type="EMBL" id="CUA92593.1"/>
    </source>
</evidence>
<evidence type="ECO:0000256" key="1">
    <source>
        <dbReference type="SAM" id="MobiDB-lite"/>
    </source>
</evidence>
<reference evidence="4" key="1">
    <citation type="submission" date="2015-08" db="EMBL/GenBank/DDBJ databases">
        <authorList>
            <person name="Varghese N."/>
        </authorList>
    </citation>
    <scope>NUCLEOTIDE SEQUENCE [LARGE SCALE GENOMIC DNA]</scope>
    <source>
        <strain evidence="4">DSM 23407</strain>
    </source>
</reference>
<dbReference type="AlphaFoldDB" id="A0A0K6HP83"/>
<dbReference type="Pfam" id="PF11162">
    <property type="entry name" value="DUF2946"/>
    <property type="match status" value="1"/>
</dbReference>
<dbReference type="Proteomes" id="UP000183900">
    <property type="component" value="Unassembled WGS sequence"/>
</dbReference>
<protein>
    <recommendedName>
        <fullName evidence="5">DUF2946 domain-containing protein</fullName>
    </recommendedName>
</protein>